<dbReference type="RefSeq" id="XP_025369998.1">
    <property type="nucleotide sequence ID" value="XM_025516106.1"/>
</dbReference>
<feature type="signal peptide" evidence="2">
    <location>
        <begin position="1"/>
        <end position="24"/>
    </location>
</feature>
<proteinExistence type="predicted"/>
<dbReference type="GeneID" id="37037976"/>
<protein>
    <submittedName>
        <fullName evidence="3">Uncharacterized protein</fullName>
    </submittedName>
</protein>
<sequence length="263" mass="30122">MLSTPHSTALNLLLFLVFAAPACALFGRNGTNSYSAARWLQDARSRHIDQDAADAFLRNPLNGMDPGLRRRLLAQQRHRAQNYMKWNGEEWNAFHYRPDTPAEIAEKQRRVHLLLDSAPINVPEAARAHLTAERRLNDIDAMHLQYGGELQNHMSRGDRESLADHYNRLNQIHSVYPFARDLVRLPREEQQRLEDLGHAEHRAAQARRQRDRSRSRSPPRFSRSNRADHASEEESALPSSSARSRSRSSSPPDTAWLPHPRTG</sequence>
<dbReference type="EMBL" id="KZ819375">
    <property type="protein sequence ID" value="PWN42838.1"/>
    <property type="molecule type" value="Genomic_DNA"/>
</dbReference>
<feature type="compositionally biased region" description="Low complexity" evidence="1">
    <location>
        <begin position="236"/>
        <end position="252"/>
    </location>
</feature>
<name>A0A316W142_9BASI</name>
<dbReference type="AlphaFoldDB" id="A0A316W142"/>
<feature type="compositionally biased region" description="Basic residues" evidence="1">
    <location>
        <begin position="204"/>
        <end position="217"/>
    </location>
</feature>
<organism evidence="3 4">
    <name type="scientific">Ceraceosorus guamensis</name>
    <dbReference type="NCBI Taxonomy" id="1522189"/>
    <lineage>
        <taxon>Eukaryota</taxon>
        <taxon>Fungi</taxon>
        <taxon>Dikarya</taxon>
        <taxon>Basidiomycota</taxon>
        <taxon>Ustilaginomycotina</taxon>
        <taxon>Exobasidiomycetes</taxon>
        <taxon>Ceraceosorales</taxon>
        <taxon>Ceraceosoraceae</taxon>
        <taxon>Ceraceosorus</taxon>
    </lineage>
</organism>
<dbReference type="Proteomes" id="UP000245783">
    <property type="component" value="Unassembled WGS sequence"/>
</dbReference>
<reference evidence="3 4" key="1">
    <citation type="journal article" date="2018" name="Mol. Biol. Evol.">
        <title>Broad Genomic Sampling Reveals a Smut Pathogenic Ancestry of the Fungal Clade Ustilaginomycotina.</title>
        <authorList>
            <person name="Kijpornyongpan T."/>
            <person name="Mondo S.J."/>
            <person name="Barry K."/>
            <person name="Sandor L."/>
            <person name="Lee J."/>
            <person name="Lipzen A."/>
            <person name="Pangilinan J."/>
            <person name="LaButti K."/>
            <person name="Hainaut M."/>
            <person name="Henrissat B."/>
            <person name="Grigoriev I.V."/>
            <person name="Spatafora J.W."/>
            <person name="Aime M.C."/>
        </authorList>
    </citation>
    <scope>NUCLEOTIDE SEQUENCE [LARGE SCALE GENOMIC DNA]</scope>
    <source>
        <strain evidence="3 4">MCA 4658</strain>
    </source>
</reference>
<evidence type="ECO:0000313" key="3">
    <source>
        <dbReference type="EMBL" id="PWN42838.1"/>
    </source>
</evidence>
<dbReference type="OrthoDB" id="10480205at2759"/>
<evidence type="ECO:0000256" key="2">
    <source>
        <dbReference type="SAM" id="SignalP"/>
    </source>
</evidence>
<feature type="compositionally biased region" description="Basic and acidic residues" evidence="1">
    <location>
        <begin position="194"/>
        <end position="203"/>
    </location>
</feature>
<feature type="region of interest" description="Disordered" evidence="1">
    <location>
        <begin position="194"/>
        <end position="263"/>
    </location>
</feature>
<keyword evidence="4" id="KW-1185">Reference proteome</keyword>
<evidence type="ECO:0000313" key="4">
    <source>
        <dbReference type="Proteomes" id="UP000245783"/>
    </source>
</evidence>
<gene>
    <name evidence="3" type="ORF">IE81DRAFT_347023</name>
</gene>
<evidence type="ECO:0000256" key="1">
    <source>
        <dbReference type="SAM" id="MobiDB-lite"/>
    </source>
</evidence>
<keyword evidence="2" id="KW-0732">Signal</keyword>
<dbReference type="InParanoid" id="A0A316W142"/>
<accession>A0A316W142</accession>
<feature type="chain" id="PRO_5016278125" evidence="2">
    <location>
        <begin position="25"/>
        <end position="263"/>
    </location>
</feature>